<feature type="domain" description="Bacterial Ig-like" evidence="3">
    <location>
        <begin position="28"/>
        <end position="104"/>
    </location>
</feature>
<gene>
    <name evidence="4" type="ORF">METZ01_LOCUS103670</name>
</gene>
<dbReference type="InterPro" id="IPR013517">
    <property type="entry name" value="FG-GAP"/>
</dbReference>
<dbReference type="InterPro" id="IPR028994">
    <property type="entry name" value="Integrin_alpha_N"/>
</dbReference>
<dbReference type="InterPro" id="IPR044048">
    <property type="entry name" value="Big_12"/>
</dbReference>
<protein>
    <recommendedName>
        <fullName evidence="3">Bacterial Ig-like domain-containing protein</fullName>
    </recommendedName>
</protein>
<dbReference type="SUPFAM" id="SSF69318">
    <property type="entry name" value="Integrin alpha N-terminal domain"/>
    <property type="match status" value="2"/>
</dbReference>
<reference evidence="4" key="1">
    <citation type="submission" date="2018-05" db="EMBL/GenBank/DDBJ databases">
        <authorList>
            <person name="Lanie J.A."/>
            <person name="Ng W.-L."/>
            <person name="Kazmierczak K.M."/>
            <person name="Andrzejewski T.M."/>
            <person name="Davidsen T.M."/>
            <person name="Wayne K.J."/>
            <person name="Tettelin H."/>
            <person name="Glass J.I."/>
            <person name="Rusch D."/>
            <person name="Podicherti R."/>
            <person name="Tsui H.-C.T."/>
            <person name="Winkler M.E."/>
        </authorList>
    </citation>
    <scope>NUCLEOTIDE SEQUENCE</scope>
</reference>
<accession>A0A381WE57</accession>
<feature type="non-terminal residue" evidence="4">
    <location>
        <position position="783"/>
    </location>
</feature>
<sequence length="783" mass="80853">MPAFQGVSVKDNNASRITITASDGSNSVSSGSITNDATLTITFTANESVTGFAVGDVGTIGGSLSSFSGSGTTYTATFTPSSDRNTVIYVPASGYTDQWSNNNLASIPFYWTYDGTAPTYISGTYITADNSKVKIRLSEVVYDTDSGSGALEIGDFTLSISGGAATLGSNNPTSITKDTPTFSSTAIDNDLSGAFGVVIRDLDFDGDMDIIATGLDGNNVNWYENDGSENFTERTIDASLDGAIGLVVNDMDGDGDMDVFATAFSGDDVVWYENNGSQSFTKTVIDANLTTAYGLDVQDLDGDGDMDVIAAGRGINDVVWYANDGSESFTEYTIDDELDGAGNLVVSDLDGDGDMDVIATALDDNDVVWYANDGSESFTKSTIDDDLVNARQVVVRDMDDDGDLDVIATSSNSSGDDLVWYANDGSENFTANAIANDLASGAFDLQVQDLDGDNDQDVIVTAFNDNDVLWYANDGSENFTKNTIDNNFSGPAEVAIGDLDGDGDLDVVATARTGNDVMFYANSDSGYVLDISLSGTPNGSETLTISPTSNSIYDFAGNAAATSQSYSTVTLNFVGPPRFSAISLASNNSTVAVTFNAAVYSTNGASGSLEASDFSFAISGGTATLASSTPSSISASSNTYTLGISLSGTPDGTEFLFVYPVDDGIYNAAGAEATTSQSFNTVLLNDVSGPTMVITGENGGGTSVADGASTSDNPLTMTFTASEPTSDFAVGDITVSGGSLSSFSASSTTITQLGSDIDGEAGNDYSGHNVSMDSDGDRVAIGA</sequence>
<evidence type="ECO:0000256" key="2">
    <source>
        <dbReference type="SAM" id="MobiDB-lite"/>
    </source>
</evidence>
<organism evidence="4">
    <name type="scientific">marine metagenome</name>
    <dbReference type="NCBI Taxonomy" id="408172"/>
    <lineage>
        <taxon>unclassified sequences</taxon>
        <taxon>metagenomes</taxon>
        <taxon>ecological metagenomes</taxon>
    </lineage>
</organism>
<feature type="region of interest" description="Disordered" evidence="2">
    <location>
        <begin position="761"/>
        <end position="783"/>
    </location>
</feature>
<evidence type="ECO:0000256" key="1">
    <source>
        <dbReference type="ARBA" id="ARBA00022729"/>
    </source>
</evidence>
<dbReference type="PANTHER" id="PTHR44103:SF1">
    <property type="entry name" value="PROPROTEIN CONVERTASE P"/>
    <property type="match status" value="1"/>
</dbReference>
<proteinExistence type="predicted"/>
<name>A0A381WE57_9ZZZZ</name>
<dbReference type="Pfam" id="PF13517">
    <property type="entry name" value="FG-GAP_3"/>
    <property type="match status" value="3"/>
</dbReference>
<dbReference type="EMBL" id="UINC01011524">
    <property type="protein sequence ID" value="SVA50816.1"/>
    <property type="molecule type" value="Genomic_DNA"/>
</dbReference>
<evidence type="ECO:0000259" key="3">
    <source>
        <dbReference type="Pfam" id="PF19078"/>
    </source>
</evidence>
<dbReference type="Pfam" id="PF19078">
    <property type="entry name" value="Big_12"/>
    <property type="match status" value="1"/>
</dbReference>
<keyword evidence="1" id="KW-0732">Signal</keyword>
<dbReference type="PANTHER" id="PTHR44103">
    <property type="entry name" value="PROPROTEIN CONVERTASE P"/>
    <property type="match status" value="1"/>
</dbReference>
<evidence type="ECO:0000313" key="4">
    <source>
        <dbReference type="EMBL" id="SVA50816.1"/>
    </source>
</evidence>
<dbReference type="AlphaFoldDB" id="A0A381WE57"/>
<dbReference type="Gene3D" id="2.130.10.130">
    <property type="entry name" value="Integrin alpha, N-terminal"/>
    <property type="match status" value="1"/>
</dbReference>